<evidence type="ECO:0000259" key="4">
    <source>
        <dbReference type="PROSITE" id="PS51898"/>
    </source>
</evidence>
<keyword evidence="3" id="KW-0233">DNA recombination</keyword>
<gene>
    <name evidence="5" type="ORF">SAMN05444366_2270</name>
</gene>
<dbReference type="CDD" id="cd01185">
    <property type="entry name" value="INTN1_C_like"/>
    <property type="match status" value="1"/>
</dbReference>
<name>A0A1M7FUN2_9FLAO</name>
<keyword evidence="2" id="KW-0238">DNA-binding</keyword>
<dbReference type="InterPro" id="IPR002104">
    <property type="entry name" value="Integrase_catalytic"/>
</dbReference>
<organism evidence="5 6">
    <name type="scientific">Flavobacterium saccharophilum</name>
    <dbReference type="NCBI Taxonomy" id="29534"/>
    <lineage>
        <taxon>Bacteria</taxon>
        <taxon>Pseudomonadati</taxon>
        <taxon>Bacteroidota</taxon>
        <taxon>Flavobacteriia</taxon>
        <taxon>Flavobacteriales</taxon>
        <taxon>Flavobacteriaceae</taxon>
        <taxon>Flavobacterium</taxon>
    </lineage>
</organism>
<protein>
    <submittedName>
        <fullName evidence="5">Site-specific recombinase XerD</fullName>
    </submittedName>
</protein>
<proteinExistence type="inferred from homology"/>
<dbReference type="InterPro" id="IPR035386">
    <property type="entry name" value="Arm-DNA-bind_5"/>
</dbReference>
<reference evidence="6" key="1">
    <citation type="submission" date="2016-11" db="EMBL/GenBank/DDBJ databases">
        <authorList>
            <person name="Varghese N."/>
            <person name="Submissions S."/>
        </authorList>
    </citation>
    <scope>NUCLEOTIDE SEQUENCE [LARGE SCALE GENOMIC DNA]</scope>
    <source>
        <strain evidence="6">DSM 1811</strain>
    </source>
</reference>
<dbReference type="STRING" id="29534.SAMN05444366_2270"/>
<dbReference type="GO" id="GO:0003677">
    <property type="term" value="F:DNA binding"/>
    <property type="evidence" value="ECO:0007669"/>
    <property type="project" value="UniProtKB-KW"/>
</dbReference>
<dbReference type="OrthoDB" id="1098628at2"/>
<evidence type="ECO:0000313" key="5">
    <source>
        <dbReference type="EMBL" id="SHM07781.1"/>
    </source>
</evidence>
<dbReference type="SUPFAM" id="SSF56349">
    <property type="entry name" value="DNA breaking-rejoining enzymes"/>
    <property type="match status" value="1"/>
</dbReference>
<dbReference type="Proteomes" id="UP000184121">
    <property type="component" value="Unassembled WGS sequence"/>
</dbReference>
<dbReference type="InterPro" id="IPR025269">
    <property type="entry name" value="SAM-like_dom"/>
</dbReference>
<evidence type="ECO:0000313" key="6">
    <source>
        <dbReference type="Proteomes" id="UP000184121"/>
    </source>
</evidence>
<dbReference type="InterPro" id="IPR050090">
    <property type="entry name" value="Tyrosine_recombinase_XerCD"/>
</dbReference>
<dbReference type="AlphaFoldDB" id="A0A1M7FUN2"/>
<dbReference type="Gene3D" id="1.10.443.10">
    <property type="entry name" value="Intergrase catalytic core"/>
    <property type="match status" value="1"/>
</dbReference>
<dbReference type="Pfam" id="PF00589">
    <property type="entry name" value="Phage_integrase"/>
    <property type="match status" value="1"/>
</dbReference>
<evidence type="ECO:0000256" key="3">
    <source>
        <dbReference type="ARBA" id="ARBA00023172"/>
    </source>
</evidence>
<dbReference type="PROSITE" id="PS51898">
    <property type="entry name" value="TYR_RECOMBINASE"/>
    <property type="match status" value="1"/>
</dbReference>
<dbReference type="EMBL" id="FRBY01000003">
    <property type="protein sequence ID" value="SHM07781.1"/>
    <property type="molecule type" value="Genomic_DNA"/>
</dbReference>
<dbReference type="GO" id="GO:0015074">
    <property type="term" value="P:DNA integration"/>
    <property type="evidence" value="ECO:0007669"/>
    <property type="project" value="InterPro"/>
</dbReference>
<evidence type="ECO:0000256" key="2">
    <source>
        <dbReference type="ARBA" id="ARBA00023125"/>
    </source>
</evidence>
<dbReference type="RefSeq" id="WP_072972435.1">
    <property type="nucleotide sequence ID" value="NZ_FRBY01000003.1"/>
</dbReference>
<sequence>MLESSFGITFFLKSSIKSTNEKYIYLRITVDGVPKETSTKRKWDINRWEQKTARATGNKEDAKALNLFLNSLELKISRYRDELSEKRDNISSIKLINYVLGKTALKSTVMQEFQLHNDQMLALVEKKVFAIGTHVRYKISKNHVKEFMLFKYGVEDMEFNELNFEFVKDYEFYLKTVKNISNNTALKYITNFKKIVLTAVDKEIIPADPFKRFKSKKIKVPKKPLTNHELALLEKHKFSTARLGVVRDVFVFQCYTGLAYIDVYNLKQSDLKVGVDGEKWIMAGRQKTGSPINIPLLPKAVEIIENYRNHPLCMERNSVLPVSSNQKMNEYLKEIADLCGITSALNTHKARRTFGSTVTLNNNVPIHVVKEMLGHKSVSQTEQYAITEEVAIGREMQGLIQRLADKENKATEITLETIEKMEVELKEMKKMLALMPNLLKHNQ</sequence>
<feature type="domain" description="Tyr recombinase" evidence="4">
    <location>
        <begin position="220"/>
        <end position="401"/>
    </location>
</feature>
<evidence type="ECO:0000256" key="1">
    <source>
        <dbReference type="ARBA" id="ARBA00008857"/>
    </source>
</evidence>
<dbReference type="InterPro" id="IPR013762">
    <property type="entry name" value="Integrase-like_cat_sf"/>
</dbReference>
<dbReference type="Gene3D" id="1.10.150.130">
    <property type="match status" value="1"/>
</dbReference>
<accession>A0A1M7FUN2</accession>
<dbReference type="Pfam" id="PF13102">
    <property type="entry name" value="Phage_int_SAM_5"/>
    <property type="match status" value="1"/>
</dbReference>
<dbReference type="GO" id="GO:0006310">
    <property type="term" value="P:DNA recombination"/>
    <property type="evidence" value="ECO:0007669"/>
    <property type="project" value="UniProtKB-KW"/>
</dbReference>
<keyword evidence="6" id="KW-1185">Reference proteome</keyword>
<dbReference type="Pfam" id="PF17293">
    <property type="entry name" value="Arm-DNA-bind_5"/>
    <property type="match status" value="1"/>
</dbReference>
<dbReference type="InterPro" id="IPR011010">
    <property type="entry name" value="DNA_brk_join_enz"/>
</dbReference>
<dbReference type="PANTHER" id="PTHR30349:SF64">
    <property type="entry name" value="PROPHAGE INTEGRASE INTD-RELATED"/>
    <property type="match status" value="1"/>
</dbReference>
<dbReference type="InterPro" id="IPR010998">
    <property type="entry name" value="Integrase_recombinase_N"/>
</dbReference>
<dbReference type="PANTHER" id="PTHR30349">
    <property type="entry name" value="PHAGE INTEGRASE-RELATED"/>
    <property type="match status" value="1"/>
</dbReference>
<comment type="similarity">
    <text evidence="1">Belongs to the 'phage' integrase family.</text>
</comment>